<evidence type="ECO:0000256" key="1">
    <source>
        <dbReference type="ARBA" id="ARBA00022801"/>
    </source>
</evidence>
<dbReference type="Gene3D" id="3.40.50.300">
    <property type="entry name" value="P-loop containing nucleotide triphosphate hydrolases"/>
    <property type="match status" value="2"/>
</dbReference>
<gene>
    <name evidence="3" type="ORF">Catovirus_1_939</name>
</gene>
<organism evidence="3">
    <name type="scientific">Catovirus CTV1</name>
    <dbReference type="NCBI Taxonomy" id="1977631"/>
    <lineage>
        <taxon>Viruses</taxon>
        <taxon>Varidnaviria</taxon>
        <taxon>Bamfordvirae</taxon>
        <taxon>Nucleocytoviricota</taxon>
        <taxon>Megaviricetes</taxon>
        <taxon>Imitervirales</taxon>
        <taxon>Mimiviridae</taxon>
        <taxon>Klosneuvirinae</taxon>
        <taxon>Catovirus</taxon>
    </lineage>
</organism>
<dbReference type="InterPro" id="IPR014001">
    <property type="entry name" value="Helicase_ATP-bd"/>
</dbReference>
<dbReference type="EMBL" id="KY684083">
    <property type="protein sequence ID" value="ARF08889.1"/>
    <property type="molecule type" value="Genomic_DNA"/>
</dbReference>
<keyword evidence="1" id="KW-0378">Hydrolase</keyword>
<evidence type="ECO:0000313" key="3">
    <source>
        <dbReference type="EMBL" id="ARF08889.1"/>
    </source>
</evidence>
<reference evidence="3" key="1">
    <citation type="journal article" date="2017" name="Science">
        <title>Giant viruses with an expanded complement of translation system components.</title>
        <authorList>
            <person name="Schulz F."/>
            <person name="Yutin N."/>
            <person name="Ivanova N.N."/>
            <person name="Ortega D.R."/>
            <person name="Lee T.K."/>
            <person name="Vierheilig J."/>
            <person name="Daims H."/>
            <person name="Horn M."/>
            <person name="Wagner M."/>
            <person name="Jensen G.J."/>
            <person name="Kyrpides N.C."/>
            <person name="Koonin E.V."/>
            <person name="Woyke T."/>
        </authorList>
    </citation>
    <scope>NUCLEOTIDE SEQUENCE</scope>
    <source>
        <strain evidence="3">CTV1</strain>
    </source>
</reference>
<dbReference type="GO" id="GO:0005524">
    <property type="term" value="F:ATP binding"/>
    <property type="evidence" value="ECO:0007669"/>
    <property type="project" value="InterPro"/>
</dbReference>
<keyword evidence="3" id="KW-0067">ATP-binding</keyword>
<dbReference type="SUPFAM" id="SSF52540">
    <property type="entry name" value="P-loop containing nucleoside triphosphate hydrolases"/>
    <property type="match status" value="1"/>
</dbReference>
<dbReference type="PROSITE" id="PS51192">
    <property type="entry name" value="HELICASE_ATP_BIND_1"/>
    <property type="match status" value="1"/>
</dbReference>
<proteinExistence type="predicted"/>
<keyword evidence="3" id="KW-0347">Helicase</keyword>
<accession>A0A1V0SB06</accession>
<dbReference type="Pfam" id="PF04851">
    <property type="entry name" value="ResIII"/>
    <property type="match status" value="1"/>
</dbReference>
<sequence>MKYPKIEDNNFYEKINKLFSYYKTPKKKKSFDEICFPKEFKLQLPQLFVSHFIHPNTPYKGLLVYHKIGSGKSITAIRVAEEWKHYKKIMVLVPASLKGNFRGELRTPATGNEYLKKEEREKLSKLQPNDSEYTEIIKKSDERIDKYYTIYSYNKFTELALDGKINLKNTLLIIDEIQNMVSEEGNFYNVLYEQISNAPKDLRIILLSATPMFDKPHEIALTMNLLRLPKEMPTGRKFDKSFIQIKKTVSGKYNYHLKNVDQFKQYIRGYISYFQGAPSYVFPETKIKYIKCEMSDFQFQAYRDVIRGEERNYDMSRIKYDIAEELSVRDLPNNFFIGTRIVSNIVFPNKKINEAGYNSLKEKHIKEQLEKYSIKFFKIIKKIRKKEKIFIYSGFKGYGGIKSLVKVLETFGYKNYLEHGQGTKRFALWTGDQNIKQKNEIKAIYNQKSNMDGSKLKIIIGSSAIKEGVSLLGLKQIHILEPYWNFQRLFQVIGRGSRFCSHKDLPIEERYLNVYIYVATREEIETVDLYLNYLAKQKLKLVREFEKIVKEAAIDCELNYYANINENEEPIVCDK</sequence>
<dbReference type="GO" id="GO:0003677">
    <property type="term" value="F:DNA binding"/>
    <property type="evidence" value="ECO:0007669"/>
    <property type="project" value="InterPro"/>
</dbReference>
<dbReference type="InterPro" id="IPR006935">
    <property type="entry name" value="Helicase/UvrB_N"/>
</dbReference>
<dbReference type="InterPro" id="IPR027417">
    <property type="entry name" value="P-loop_NTPase"/>
</dbReference>
<dbReference type="SMART" id="SM00487">
    <property type="entry name" value="DEXDc"/>
    <property type="match status" value="1"/>
</dbReference>
<evidence type="ECO:0000259" key="2">
    <source>
        <dbReference type="PROSITE" id="PS51192"/>
    </source>
</evidence>
<dbReference type="CDD" id="cd18785">
    <property type="entry name" value="SF2_C"/>
    <property type="match status" value="1"/>
</dbReference>
<dbReference type="GO" id="GO:0016787">
    <property type="term" value="F:hydrolase activity"/>
    <property type="evidence" value="ECO:0007669"/>
    <property type="project" value="UniProtKB-KW"/>
</dbReference>
<dbReference type="GO" id="GO:0004386">
    <property type="term" value="F:helicase activity"/>
    <property type="evidence" value="ECO:0007669"/>
    <property type="project" value="UniProtKB-KW"/>
</dbReference>
<feature type="domain" description="Helicase ATP-binding" evidence="2">
    <location>
        <begin position="53"/>
        <end position="229"/>
    </location>
</feature>
<name>A0A1V0SB06_9VIRU</name>
<protein>
    <submittedName>
        <fullName evidence="3">SNF2-like helicase</fullName>
    </submittedName>
</protein>
<keyword evidence="3" id="KW-0547">Nucleotide-binding</keyword>